<accession>A0A6J5NCX1</accession>
<proteinExistence type="predicted"/>
<reference evidence="1" key="1">
    <citation type="submission" date="2020-04" db="EMBL/GenBank/DDBJ databases">
        <authorList>
            <person name="Chiriac C."/>
            <person name="Salcher M."/>
            <person name="Ghai R."/>
            <person name="Kavagutti S V."/>
        </authorList>
    </citation>
    <scope>NUCLEOTIDE SEQUENCE</scope>
</reference>
<organism evidence="1">
    <name type="scientific">uncultured Caudovirales phage</name>
    <dbReference type="NCBI Taxonomy" id="2100421"/>
    <lineage>
        <taxon>Viruses</taxon>
        <taxon>Duplodnaviria</taxon>
        <taxon>Heunggongvirae</taxon>
        <taxon>Uroviricota</taxon>
        <taxon>Caudoviricetes</taxon>
        <taxon>Peduoviridae</taxon>
        <taxon>Maltschvirus</taxon>
        <taxon>Maltschvirus maltsch</taxon>
    </lineage>
</organism>
<evidence type="ECO:0000313" key="1">
    <source>
        <dbReference type="EMBL" id="CAB4154868.1"/>
    </source>
</evidence>
<gene>
    <name evidence="1" type="ORF">UFOVP652_39</name>
</gene>
<dbReference type="EMBL" id="LR796617">
    <property type="protein sequence ID" value="CAB4154868.1"/>
    <property type="molecule type" value="Genomic_DNA"/>
</dbReference>
<protein>
    <submittedName>
        <fullName evidence="1">Uncharacterized protein</fullName>
    </submittedName>
</protein>
<sequence>MTDLDIMRLALEALEVATTPFARDRQEVLRAQAALREALAEQPAQQEPVAVVSGYYGGQCVILPIDPARIFNSNTAFYTAPPQRKPPQFPTMLRKMWSGAEVQKWINENWEQS</sequence>
<name>A0A6J5NCX1_9CAUD</name>